<keyword evidence="1" id="KW-1133">Transmembrane helix</keyword>
<protein>
    <submittedName>
        <fullName evidence="2">Uncharacterized protein</fullName>
    </submittedName>
</protein>
<dbReference type="Proteomes" id="UP001596106">
    <property type="component" value="Unassembled WGS sequence"/>
</dbReference>
<evidence type="ECO:0000256" key="1">
    <source>
        <dbReference type="SAM" id="Phobius"/>
    </source>
</evidence>
<feature type="transmembrane region" description="Helical" evidence="1">
    <location>
        <begin position="37"/>
        <end position="57"/>
    </location>
</feature>
<evidence type="ECO:0000313" key="2">
    <source>
        <dbReference type="EMBL" id="MFC5411810.1"/>
    </source>
</evidence>
<keyword evidence="3" id="KW-1185">Reference proteome</keyword>
<organism evidence="2 3">
    <name type="scientific">Larkinella bovis</name>
    <dbReference type="NCBI Taxonomy" id="683041"/>
    <lineage>
        <taxon>Bacteria</taxon>
        <taxon>Pseudomonadati</taxon>
        <taxon>Bacteroidota</taxon>
        <taxon>Cytophagia</taxon>
        <taxon>Cytophagales</taxon>
        <taxon>Spirosomataceae</taxon>
        <taxon>Larkinella</taxon>
    </lineage>
</organism>
<keyword evidence="1" id="KW-0472">Membrane</keyword>
<dbReference type="EMBL" id="JBHSMA010000008">
    <property type="protein sequence ID" value="MFC5411810.1"/>
    <property type="molecule type" value="Genomic_DNA"/>
</dbReference>
<sequence length="87" mass="9955">MKIARLVKLITPMTIMACLGVVTVGYGILHLSEKNSILNFFFGIPLTIGSLLAHFLIRRVLDARTLPIWLVEFLLVATFWLAFYFVW</sequence>
<evidence type="ECO:0000313" key="3">
    <source>
        <dbReference type="Proteomes" id="UP001596106"/>
    </source>
</evidence>
<feature type="transmembrane region" description="Helical" evidence="1">
    <location>
        <begin position="12"/>
        <end position="31"/>
    </location>
</feature>
<proteinExistence type="predicted"/>
<keyword evidence="1" id="KW-0812">Transmembrane</keyword>
<reference evidence="3" key="1">
    <citation type="journal article" date="2019" name="Int. J. Syst. Evol. Microbiol.">
        <title>The Global Catalogue of Microorganisms (GCM) 10K type strain sequencing project: providing services to taxonomists for standard genome sequencing and annotation.</title>
        <authorList>
            <consortium name="The Broad Institute Genomics Platform"/>
            <consortium name="The Broad Institute Genome Sequencing Center for Infectious Disease"/>
            <person name="Wu L."/>
            <person name="Ma J."/>
        </authorList>
    </citation>
    <scope>NUCLEOTIDE SEQUENCE [LARGE SCALE GENOMIC DNA]</scope>
    <source>
        <strain evidence="3">CCUG 55250</strain>
    </source>
</reference>
<comment type="caution">
    <text evidence="2">The sequence shown here is derived from an EMBL/GenBank/DDBJ whole genome shotgun (WGS) entry which is preliminary data.</text>
</comment>
<gene>
    <name evidence="2" type="ORF">ACFPMF_20980</name>
</gene>
<dbReference type="RefSeq" id="WP_379848697.1">
    <property type="nucleotide sequence ID" value="NZ_JBHSMA010000008.1"/>
</dbReference>
<feature type="transmembrane region" description="Helical" evidence="1">
    <location>
        <begin position="69"/>
        <end position="86"/>
    </location>
</feature>
<accession>A0ABW0IHF7</accession>
<name>A0ABW0IHF7_9BACT</name>